<organism evidence="4 5">
    <name type="scientific">Kumtagia ephedrae</name>
    <dbReference type="NCBI Taxonomy" id="2116701"/>
    <lineage>
        <taxon>Bacteria</taxon>
        <taxon>Pseudomonadati</taxon>
        <taxon>Pseudomonadota</taxon>
        <taxon>Alphaproteobacteria</taxon>
        <taxon>Hyphomicrobiales</taxon>
        <taxon>Phyllobacteriaceae</taxon>
        <taxon>Kumtagia</taxon>
    </lineage>
</organism>
<dbReference type="PANTHER" id="PTHR43818">
    <property type="entry name" value="BCDNA.GH03377"/>
    <property type="match status" value="1"/>
</dbReference>
<proteinExistence type="predicted"/>
<keyword evidence="5" id="KW-1185">Reference proteome</keyword>
<dbReference type="SUPFAM" id="SSF55347">
    <property type="entry name" value="Glyceraldehyde-3-phosphate dehydrogenase-like, C-terminal domain"/>
    <property type="match status" value="1"/>
</dbReference>
<dbReference type="EMBL" id="PXYK01000013">
    <property type="protein sequence ID" value="PSJ58827.1"/>
    <property type="molecule type" value="Genomic_DNA"/>
</dbReference>
<dbReference type="InterPro" id="IPR036291">
    <property type="entry name" value="NAD(P)-bd_dom_sf"/>
</dbReference>
<evidence type="ECO:0000259" key="2">
    <source>
        <dbReference type="Pfam" id="PF01408"/>
    </source>
</evidence>
<evidence type="ECO:0000256" key="1">
    <source>
        <dbReference type="ARBA" id="ARBA00023002"/>
    </source>
</evidence>
<dbReference type="InterPro" id="IPR000683">
    <property type="entry name" value="Gfo/Idh/MocA-like_OxRdtase_N"/>
</dbReference>
<dbReference type="Pfam" id="PF01408">
    <property type="entry name" value="GFO_IDH_MocA"/>
    <property type="match status" value="1"/>
</dbReference>
<evidence type="ECO:0000313" key="4">
    <source>
        <dbReference type="EMBL" id="PSJ58827.1"/>
    </source>
</evidence>
<dbReference type="Gene3D" id="3.30.360.10">
    <property type="entry name" value="Dihydrodipicolinate Reductase, domain 2"/>
    <property type="match status" value="1"/>
</dbReference>
<dbReference type="SUPFAM" id="SSF51735">
    <property type="entry name" value="NAD(P)-binding Rossmann-fold domains"/>
    <property type="match status" value="1"/>
</dbReference>
<evidence type="ECO:0000259" key="3">
    <source>
        <dbReference type="Pfam" id="PF22725"/>
    </source>
</evidence>
<dbReference type="RefSeq" id="WP_106773052.1">
    <property type="nucleotide sequence ID" value="NZ_PXYK01000013.1"/>
</dbReference>
<dbReference type="InterPro" id="IPR050463">
    <property type="entry name" value="Gfo/Idh/MocA_oxidrdct_glycsds"/>
</dbReference>
<dbReference type="Proteomes" id="UP000241229">
    <property type="component" value="Unassembled WGS sequence"/>
</dbReference>
<keyword evidence="1" id="KW-0560">Oxidoreductase</keyword>
<gene>
    <name evidence="4" type="ORF">C7I84_14955</name>
</gene>
<dbReference type="InterPro" id="IPR055170">
    <property type="entry name" value="GFO_IDH_MocA-like_dom"/>
</dbReference>
<dbReference type="Pfam" id="PF22725">
    <property type="entry name" value="GFO_IDH_MocA_C3"/>
    <property type="match status" value="1"/>
</dbReference>
<dbReference type="OrthoDB" id="9792935at2"/>
<dbReference type="GO" id="GO:0000166">
    <property type="term" value="F:nucleotide binding"/>
    <property type="evidence" value="ECO:0007669"/>
    <property type="project" value="InterPro"/>
</dbReference>
<evidence type="ECO:0000313" key="5">
    <source>
        <dbReference type="Proteomes" id="UP000241229"/>
    </source>
</evidence>
<feature type="domain" description="GFO/IDH/MocA-like oxidoreductase" evidence="3">
    <location>
        <begin position="139"/>
        <end position="257"/>
    </location>
</feature>
<name>A0A2P7S8N0_9HYPH</name>
<dbReference type="PANTHER" id="PTHR43818:SF11">
    <property type="entry name" value="BCDNA.GH03377"/>
    <property type="match status" value="1"/>
</dbReference>
<reference evidence="4 5" key="1">
    <citation type="submission" date="2018-03" db="EMBL/GenBank/DDBJ databases">
        <title>The draft genome of Mesorhizobium sp. 6GN-30.</title>
        <authorList>
            <person name="Liu L."/>
            <person name="Li L."/>
            <person name="Wang T."/>
            <person name="Zhang X."/>
            <person name="Liang L."/>
        </authorList>
    </citation>
    <scope>NUCLEOTIDE SEQUENCE [LARGE SCALE GENOMIC DNA]</scope>
    <source>
        <strain evidence="4 5">6GN30</strain>
    </source>
</reference>
<dbReference type="GO" id="GO:0016491">
    <property type="term" value="F:oxidoreductase activity"/>
    <property type="evidence" value="ECO:0007669"/>
    <property type="project" value="UniProtKB-KW"/>
</dbReference>
<accession>A0A2P7S8N0</accession>
<protein>
    <submittedName>
        <fullName evidence="4">Oxidoreductase</fullName>
    </submittedName>
</protein>
<dbReference type="Gene3D" id="3.40.50.720">
    <property type="entry name" value="NAD(P)-binding Rossmann-like Domain"/>
    <property type="match status" value="1"/>
</dbReference>
<sequence>MAPKPRLGFLGVGWIGRHRMQAVLDAGLGEACAICDTSAQMAAAARDLAPDAAMMDTLEALLDTGPDGVLIATPSALHARQSIRALESGVAVFCQKPLGRDAREVAAVLDAARRADRLIAVDLSYRHTRAMQAVRDRIGSIGAVFAADLVFHNAYGPDKPWFYDPELSGGGCVMDLGVHLVDLLLWTLDFPAVDTVSADLFAGGSRISGKTDVVEDYAVVTLGLEGGATARLACSWRLHAGCEAVISATFYGTEGTLVFSNVGGSFYDFVAELRRGTRSETLLSPPDAWGGRAAVDWAERLAAGCGFDAEAERLIQVSEVLDRVYASARKS</sequence>
<dbReference type="AlphaFoldDB" id="A0A2P7S8N0"/>
<comment type="caution">
    <text evidence="4">The sequence shown here is derived from an EMBL/GenBank/DDBJ whole genome shotgun (WGS) entry which is preliminary data.</text>
</comment>
<feature type="domain" description="Gfo/Idh/MocA-like oxidoreductase N-terminal" evidence="2">
    <location>
        <begin position="6"/>
        <end position="122"/>
    </location>
</feature>